<gene>
    <name evidence="3" type="ORF">JF922_17795</name>
</gene>
<evidence type="ECO:0000313" key="3">
    <source>
        <dbReference type="EMBL" id="MBJ7599916.1"/>
    </source>
</evidence>
<dbReference type="Proteomes" id="UP000612893">
    <property type="component" value="Unassembled WGS sequence"/>
</dbReference>
<organism evidence="3 4">
    <name type="scientific">Candidatus Nephthysia bennettiae</name>
    <dbReference type="NCBI Taxonomy" id="3127016"/>
    <lineage>
        <taxon>Bacteria</taxon>
        <taxon>Bacillati</taxon>
        <taxon>Candidatus Dormiibacterota</taxon>
        <taxon>Candidatus Dormibacteria</taxon>
        <taxon>Candidatus Dormibacterales</taxon>
        <taxon>Candidatus Dormibacteraceae</taxon>
        <taxon>Candidatus Nephthysia</taxon>
    </lineage>
</organism>
<protein>
    <submittedName>
        <fullName evidence="3">Transglutaminase family protein</fullName>
    </submittedName>
</protein>
<dbReference type="EMBL" id="JAEKNR010000177">
    <property type="protein sequence ID" value="MBJ7599916.1"/>
    <property type="molecule type" value="Genomic_DNA"/>
</dbReference>
<reference evidence="3" key="1">
    <citation type="submission" date="2020-10" db="EMBL/GenBank/DDBJ databases">
        <title>Ca. Dormibacterota MAGs.</title>
        <authorList>
            <person name="Montgomery K."/>
        </authorList>
    </citation>
    <scope>NUCLEOTIDE SEQUENCE [LARGE SCALE GENOMIC DNA]</scope>
    <source>
        <strain evidence="3">SC8812_S17_10</strain>
    </source>
</reference>
<evidence type="ECO:0000259" key="2">
    <source>
        <dbReference type="Pfam" id="PF13369"/>
    </source>
</evidence>
<sequence length="257" mass="27690">MDVVDRFSELVARPEPDIGLAEGALLIASAADPGLDPASALATLDEFAEGVDDLVSLCRRLFVELGFRGDPREYHSPVNSLLHRVLERRRGIPITLSVVTLEVARRAGVPLEPIGMPAHFLVRDPASGLYVDSFGATVLDDAGCEALYRDVSGGGQVGFGPELVPVVGPREVLGRMLLNLARIYRMNADPVNLEWVTRLRLEIPGVPASEALQLARAVASQGRLREAAAELEARADQDAELAETFLPAARTLRAQLN</sequence>
<comment type="similarity">
    <text evidence="1">Belongs to the UPF0162 family.</text>
</comment>
<proteinExistence type="inferred from homology"/>
<name>A0A934N8W7_9BACT</name>
<evidence type="ECO:0000313" key="4">
    <source>
        <dbReference type="Proteomes" id="UP000612893"/>
    </source>
</evidence>
<feature type="domain" description="Protein SirB1 N-terminal" evidence="2">
    <location>
        <begin position="52"/>
        <end position="177"/>
    </location>
</feature>
<dbReference type="PANTHER" id="PTHR31350">
    <property type="entry name" value="SI:DKEY-261L7.2"/>
    <property type="match status" value="1"/>
</dbReference>
<dbReference type="Pfam" id="PF13369">
    <property type="entry name" value="Transglut_core2"/>
    <property type="match status" value="1"/>
</dbReference>
<dbReference type="AlphaFoldDB" id="A0A934N8W7"/>
<accession>A0A934N8W7</accession>
<evidence type="ECO:0000256" key="1">
    <source>
        <dbReference type="ARBA" id="ARBA00007100"/>
    </source>
</evidence>
<comment type="caution">
    <text evidence="3">The sequence shown here is derived from an EMBL/GenBank/DDBJ whole genome shotgun (WGS) entry which is preliminary data.</text>
</comment>
<dbReference type="RefSeq" id="WP_338203568.1">
    <property type="nucleotide sequence ID" value="NZ_JAEKNR010000177.1"/>
</dbReference>
<keyword evidence="4" id="KW-1185">Reference proteome</keyword>
<dbReference type="PANTHER" id="PTHR31350:SF21">
    <property type="entry name" value="F-BOX ONLY PROTEIN 21"/>
    <property type="match status" value="1"/>
</dbReference>
<dbReference type="InterPro" id="IPR032698">
    <property type="entry name" value="SirB1_N"/>
</dbReference>